<comment type="caution">
    <text evidence="2">The sequence shown here is derived from an EMBL/GenBank/DDBJ whole genome shotgun (WGS) entry which is preliminary data.</text>
</comment>
<dbReference type="Proteomes" id="UP000321429">
    <property type="component" value="Unassembled WGS sequence"/>
</dbReference>
<evidence type="ECO:0000313" key="4">
    <source>
        <dbReference type="Proteomes" id="UP000321429"/>
    </source>
</evidence>
<evidence type="ECO:0000313" key="2">
    <source>
        <dbReference type="EMBL" id="KRN97190.1"/>
    </source>
</evidence>
<name>A0A0R2LBW3_9LACO</name>
<proteinExistence type="predicted"/>
<dbReference type="PATRIC" id="fig|348151.3.peg.115"/>
<accession>A0A0R2LBW3</accession>
<gene>
    <name evidence="2" type="ORF">IV55_GL000112</name>
    <name evidence="1" type="ORF">LSI01_09630</name>
</gene>
<protein>
    <submittedName>
        <fullName evidence="2">Uncharacterized protein</fullName>
    </submittedName>
</protein>
<dbReference type="STRING" id="348151.IV55_GL000112"/>
<reference evidence="2 3" key="1">
    <citation type="journal article" date="2015" name="Genome Announc.">
        <title>Expanding the biotechnology potential of lactobacilli through comparative genomics of 213 strains and associated genera.</title>
        <authorList>
            <person name="Sun Z."/>
            <person name="Harris H.M."/>
            <person name="McCann A."/>
            <person name="Guo C."/>
            <person name="Argimon S."/>
            <person name="Zhang W."/>
            <person name="Yang X."/>
            <person name="Jeffery I.B."/>
            <person name="Cooney J.C."/>
            <person name="Kagawa T.F."/>
            <person name="Liu W."/>
            <person name="Song Y."/>
            <person name="Salvetti E."/>
            <person name="Wrobel A."/>
            <person name="Rasinkangas P."/>
            <person name="Parkhill J."/>
            <person name="Rea M.C."/>
            <person name="O'Sullivan O."/>
            <person name="Ritari J."/>
            <person name="Douillard F.P."/>
            <person name="Paul Ross R."/>
            <person name="Yang R."/>
            <person name="Briner A.E."/>
            <person name="Felis G.E."/>
            <person name="de Vos W.M."/>
            <person name="Barrangou R."/>
            <person name="Klaenhammer T.R."/>
            <person name="Caufield P.W."/>
            <person name="Cui Y."/>
            <person name="Zhang H."/>
            <person name="O'Toole P.W."/>
        </authorList>
    </citation>
    <scope>NUCLEOTIDE SEQUENCE [LARGE SCALE GENOMIC DNA]</scope>
    <source>
        <strain evidence="2 3">DSM 22696</strain>
    </source>
</reference>
<evidence type="ECO:0000313" key="1">
    <source>
        <dbReference type="EMBL" id="GEK28652.1"/>
    </source>
</evidence>
<dbReference type="EMBL" id="BJUD01000014">
    <property type="protein sequence ID" value="GEK28652.1"/>
    <property type="molecule type" value="Genomic_DNA"/>
</dbReference>
<keyword evidence="3" id="KW-1185">Reference proteome</keyword>
<organism evidence="2 3">
    <name type="scientific">Furfurilactobacillus siliginis</name>
    <dbReference type="NCBI Taxonomy" id="348151"/>
    <lineage>
        <taxon>Bacteria</taxon>
        <taxon>Bacillati</taxon>
        <taxon>Bacillota</taxon>
        <taxon>Bacilli</taxon>
        <taxon>Lactobacillales</taxon>
        <taxon>Lactobacillaceae</taxon>
        <taxon>Furfurilactobacillus</taxon>
    </lineage>
</organism>
<reference evidence="1 4" key="2">
    <citation type="submission" date="2019-07" db="EMBL/GenBank/DDBJ databases">
        <title>Whole genome shotgun sequence of Lactobacillus siliginis NBRC 101315.</title>
        <authorList>
            <person name="Hosoyama A."/>
            <person name="Uohara A."/>
            <person name="Ohji S."/>
            <person name="Ichikawa N."/>
        </authorList>
    </citation>
    <scope>NUCLEOTIDE SEQUENCE [LARGE SCALE GENOMIC DNA]</scope>
    <source>
        <strain evidence="1 4">NBRC 101315</strain>
    </source>
</reference>
<sequence>MTTIYVDPKTAAQSVALSDGSRGELAVEALEQTGIRYAFDFDHHFHPSFWIDNPLRDGQQVNVLSPEGREQFEIKFR</sequence>
<dbReference type="AlphaFoldDB" id="A0A0R2LBW3"/>
<dbReference type="OrthoDB" id="2320388at2"/>
<dbReference type="EMBL" id="JQCB01000001">
    <property type="protein sequence ID" value="KRN97190.1"/>
    <property type="molecule type" value="Genomic_DNA"/>
</dbReference>
<dbReference type="Proteomes" id="UP000051139">
    <property type="component" value="Unassembled WGS sequence"/>
</dbReference>
<dbReference type="RefSeq" id="WP_057808451.1">
    <property type="nucleotide sequence ID" value="NZ_BJUD01000014.1"/>
</dbReference>
<evidence type="ECO:0000313" key="3">
    <source>
        <dbReference type="Proteomes" id="UP000051139"/>
    </source>
</evidence>